<name>A0AAN8B535_9TELE</name>
<evidence type="ECO:0000256" key="1">
    <source>
        <dbReference type="SAM" id="MobiDB-lite"/>
    </source>
</evidence>
<reference evidence="2 3" key="1">
    <citation type="journal article" date="2023" name="Mol. Biol. Evol.">
        <title>Genomics of Secondarily Temperate Adaptation in the Only Non-Antarctic Icefish.</title>
        <authorList>
            <person name="Rivera-Colon A.G."/>
            <person name="Rayamajhi N."/>
            <person name="Minhas B.F."/>
            <person name="Madrigal G."/>
            <person name="Bilyk K.T."/>
            <person name="Yoon V."/>
            <person name="Hune M."/>
            <person name="Gregory S."/>
            <person name="Cheng C.H.C."/>
            <person name="Catchen J.M."/>
        </authorList>
    </citation>
    <scope>NUCLEOTIDE SEQUENCE [LARGE SCALE GENOMIC DNA]</scope>
    <source>
        <strain evidence="2">JC2023a</strain>
    </source>
</reference>
<dbReference type="EMBL" id="JAULUE010002065">
    <property type="protein sequence ID" value="KAK5878343.1"/>
    <property type="molecule type" value="Genomic_DNA"/>
</dbReference>
<accession>A0AAN8B535</accession>
<keyword evidence="3" id="KW-1185">Reference proteome</keyword>
<comment type="caution">
    <text evidence="2">The sequence shown here is derived from an EMBL/GenBank/DDBJ whole genome shotgun (WGS) entry which is preliminary data.</text>
</comment>
<evidence type="ECO:0000313" key="3">
    <source>
        <dbReference type="Proteomes" id="UP001335648"/>
    </source>
</evidence>
<protein>
    <submittedName>
        <fullName evidence="2">Uncharacterized protein</fullName>
    </submittedName>
</protein>
<evidence type="ECO:0000313" key="2">
    <source>
        <dbReference type="EMBL" id="KAK5878343.1"/>
    </source>
</evidence>
<gene>
    <name evidence="2" type="ORF">CesoFtcFv8_023755</name>
</gene>
<organism evidence="2 3">
    <name type="scientific">Champsocephalus esox</name>
    <name type="common">pike icefish</name>
    <dbReference type="NCBI Taxonomy" id="159716"/>
    <lineage>
        <taxon>Eukaryota</taxon>
        <taxon>Metazoa</taxon>
        <taxon>Chordata</taxon>
        <taxon>Craniata</taxon>
        <taxon>Vertebrata</taxon>
        <taxon>Euteleostomi</taxon>
        <taxon>Actinopterygii</taxon>
        <taxon>Neopterygii</taxon>
        <taxon>Teleostei</taxon>
        <taxon>Neoteleostei</taxon>
        <taxon>Acanthomorphata</taxon>
        <taxon>Eupercaria</taxon>
        <taxon>Perciformes</taxon>
        <taxon>Notothenioidei</taxon>
        <taxon>Channichthyidae</taxon>
        <taxon>Champsocephalus</taxon>
    </lineage>
</organism>
<feature type="region of interest" description="Disordered" evidence="1">
    <location>
        <begin position="1"/>
        <end position="21"/>
    </location>
</feature>
<dbReference type="AlphaFoldDB" id="A0AAN8B535"/>
<sequence length="85" mass="9938">MKGKASIFPAASPPREASGRFPLMRNSQRGVASRRRGRNTPIRLNAHFPRFSFTWRKGARKKRHREEDAHFVPALLFLECPFYLR</sequence>
<proteinExistence type="predicted"/>
<dbReference type="Proteomes" id="UP001335648">
    <property type="component" value="Unassembled WGS sequence"/>
</dbReference>